<name>A0A9P4JTB5_9PLEO</name>
<dbReference type="OrthoDB" id="1393670at2759"/>
<evidence type="ECO:0000313" key="4">
    <source>
        <dbReference type="Proteomes" id="UP000799536"/>
    </source>
</evidence>
<evidence type="ECO:0000259" key="2">
    <source>
        <dbReference type="Pfam" id="PF01738"/>
    </source>
</evidence>
<proteinExistence type="predicted"/>
<dbReference type="Proteomes" id="UP000799536">
    <property type="component" value="Unassembled WGS sequence"/>
</dbReference>
<dbReference type="EMBL" id="ML993865">
    <property type="protein sequence ID" value="KAF2204932.1"/>
    <property type="molecule type" value="Genomic_DNA"/>
</dbReference>
<evidence type="ECO:0000256" key="1">
    <source>
        <dbReference type="SAM" id="MobiDB-lite"/>
    </source>
</evidence>
<dbReference type="InterPro" id="IPR029058">
    <property type="entry name" value="AB_hydrolase_fold"/>
</dbReference>
<dbReference type="InterPro" id="IPR002925">
    <property type="entry name" value="Dienelactn_hydro"/>
</dbReference>
<dbReference type="Pfam" id="PF01738">
    <property type="entry name" value="DLH"/>
    <property type="match status" value="2"/>
</dbReference>
<organism evidence="3 4">
    <name type="scientific">Delitschia confertaspora ATCC 74209</name>
    <dbReference type="NCBI Taxonomy" id="1513339"/>
    <lineage>
        <taxon>Eukaryota</taxon>
        <taxon>Fungi</taxon>
        <taxon>Dikarya</taxon>
        <taxon>Ascomycota</taxon>
        <taxon>Pezizomycotina</taxon>
        <taxon>Dothideomycetes</taxon>
        <taxon>Pleosporomycetidae</taxon>
        <taxon>Pleosporales</taxon>
        <taxon>Delitschiaceae</taxon>
        <taxon>Delitschia</taxon>
    </lineage>
</organism>
<feature type="domain" description="Dienelactone hydrolase" evidence="2">
    <location>
        <begin position="229"/>
        <end position="331"/>
    </location>
</feature>
<protein>
    <submittedName>
        <fullName evidence="3">Alpha/beta-hydrolase</fullName>
    </submittedName>
</protein>
<reference evidence="3" key="1">
    <citation type="journal article" date="2020" name="Stud. Mycol.">
        <title>101 Dothideomycetes genomes: a test case for predicting lifestyles and emergence of pathogens.</title>
        <authorList>
            <person name="Haridas S."/>
            <person name="Albert R."/>
            <person name="Binder M."/>
            <person name="Bloem J."/>
            <person name="Labutti K."/>
            <person name="Salamov A."/>
            <person name="Andreopoulos B."/>
            <person name="Baker S."/>
            <person name="Barry K."/>
            <person name="Bills G."/>
            <person name="Bluhm B."/>
            <person name="Cannon C."/>
            <person name="Castanera R."/>
            <person name="Culley D."/>
            <person name="Daum C."/>
            <person name="Ezra D."/>
            <person name="Gonzalez J."/>
            <person name="Henrissat B."/>
            <person name="Kuo A."/>
            <person name="Liang C."/>
            <person name="Lipzen A."/>
            <person name="Lutzoni F."/>
            <person name="Magnuson J."/>
            <person name="Mondo S."/>
            <person name="Nolan M."/>
            <person name="Ohm R."/>
            <person name="Pangilinan J."/>
            <person name="Park H.-J."/>
            <person name="Ramirez L."/>
            <person name="Alfaro M."/>
            <person name="Sun H."/>
            <person name="Tritt A."/>
            <person name="Yoshinaga Y."/>
            <person name="Zwiers L.-H."/>
            <person name="Turgeon B."/>
            <person name="Goodwin S."/>
            <person name="Spatafora J."/>
            <person name="Crous P."/>
            <person name="Grigoriev I."/>
        </authorList>
    </citation>
    <scope>NUCLEOTIDE SEQUENCE</scope>
    <source>
        <strain evidence="3">ATCC 74209</strain>
    </source>
</reference>
<feature type="domain" description="Dienelactone hydrolase" evidence="2">
    <location>
        <begin position="68"/>
        <end position="215"/>
    </location>
</feature>
<dbReference type="SUPFAM" id="SSF53474">
    <property type="entry name" value="alpha/beta-Hydrolases"/>
    <property type="match status" value="1"/>
</dbReference>
<dbReference type="AlphaFoldDB" id="A0A9P4JTB5"/>
<gene>
    <name evidence="3" type="ORF">GQ43DRAFT_477787</name>
</gene>
<sequence length="332" mass="35509">MVDDEVATRAPESDAFAQKPAGEAAQSVFPGDTIAQEGPTMGEHCTTDRPTPSGQIPTGEISKLGGVDVYITKPADYPHSPSKLLLLLTGGTGLKSTNNQLQADKYASEGFLVVMPDQFDGDPAPNSVDMSEVENSPSWLEWAKLKAAEGAKSFLIDMWLARHTPEKVLPILQKVVEGAKEEFADAVANGGGIYGVGYCFGAKYILTLAGEHPEYVSSGQAAPTDEEQGATKNAPLIRAGAVAHGTMVTKEDLEAVKAPVYIACVENDPLFPEEEVLTPGRRALEKNGVEHEIQTFSGVPHGFAVLGDYDEPKIKQAQTQAFGQMLDWIQSH</sequence>
<dbReference type="PANTHER" id="PTHR17630">
    <property type="entry name" value="DIENELACTONE HYDROLASE"/>
    <property type="match status" value="1"/>
</dbReference>
<evidence type="ECO:0000313" key="3">
    <source>
        <dbReference type="EMBL" id="KAF2204932.1"/>
    </source>
</evidence>
<accession>A0A9P4JTB5</accession>
<dbReference type="PANTHER" id="PTHR17630:SF80">
    <property type="entry name" value="DIENELACTONE HYDROLASE DOMAIN-CONTAINING PROTEIN"/>
    <property type="match status" value="1"/>
</dbReference>
<keyword evidence="4" id="KW-1185">Reference proteome</keyword>
<comment type="caution">
    <text evidence="3">The sequence shown here is derived from an EMBL/GenBank/DDBJ whole genome shotgun (WGS) entry which is preliminary data.</text>
</comment>
<feature type="region of interest" description="Disordered" evidence="1">
    <location>
        <begin position="1"/>
        <end position="60"/>
    </location>
</feature>
<dbReference type="GO" id="GO:0016787">
    <property type="term" value="F:hydrolase activity"/>
    <property type="evidence" value="ECO:0007669"/>
    <property type="project" value="InterPro"/>
</dbReference>
<dbReference type="Gene3D" id="3.40.50.1820">
    <property type="entry name" value="alpha/beta hydrolase"/>
    <property type="match status" value="1"/>
</dbReference>